<reference evidence="5" key="1">
    <citation type="submission" date="2020-12" db="EMBL/GenBank/DDBJ databases">
        <title>Sedimentitalea sp. nov., isolated from sand in Incheon.</title>
        <authorList>
            <person name="Kim W."/>
        </authorList>
    </citation>
    <scope>NUCLEOTIDE SEQUENCE</scope>
    <source>
        <strain evidence="5">CAU 1593</strain>
    </source>
</reference>
<dbReference type="Pfam" id="PF12625">
    <property type="entry name" value="Arabinose_bd"/>
    <property type="match status" value="1"/>
</dbReference>
<dbReference type="SUPFAM" id="SSF46689">
    <property type="entry name" value="Homeodomain-like"/>
    <property type="match status" value="1"/>
</dbReference>
<evidence type="ECO:0000256" key="1">
    <source>
        <dbReference type="ARBA" id="ARBA00023015"/>
    </source>
</evidence>
<dbReference type="RefSeq" id="WP_199024163.1">
    <property type="nucleotide sequence ID" value="NZ_JAELVR010000004.1"/>
</dbReference>
<evidence type="ECO:0000256" key="3">
    <source>
        <dbReference type="ARBA" id="ARBA00023163"/>
    </source>
</evidence>
<keyword evidence="2" id="KW-0238">DNA-binding</keyword>
<protein>
    <submittedName>
        <fullName evidence="5">AraC family transcriptional regulator</fullName>
    </submittedName>
</protein>
<dbReference type="Gene3D" id="1.10.10.60">
    <property type="entry name" value="Homeodomain-like"/>
    <property type="match status" value="1"/>
</dbReference>
<dbReference type="PANTHER" id="PTHR47894">
    <property type="entry name" value="HTH-TYPE TRANSCRIPTIONAL REGULATOR GADX"/>
    <property type="match status" value="1"/>
</dbReference>
<dbReference type="InterPro" id="IPR018060">
    <property type="entry name" value="HTH_AraC"/>
</dbReference>
<keyword evidence="1" id="KW-0805">Transcription regulation</keyword>
<accession>A0A8J7ITW9</accession>
<keyword evidence="6" id="KW-1185">Reference proteome</keyword>
<name>A0A8J7ITW9_9RHOB</name>
<proteinExistence type="predicted"/>
<evidence type="ECO:0000313" key="6">
    <source>
        <dbReference type="Proteomes" id="UP000619079"/>
    </source>
</evidence>
<organism evidence="5 6">
    <name type="scientific">Sedimentitalea arenosa</name>
    <dbReference type="NCBI Taxonomy" id="2798803"/>
    <lineage>
        <taxon>Bacteria</taxon>
        <taxon>Pseudomonadati</taxon>
        <taxon>Pseudomonadota</taxon>
        <taxon>Alphaproteobacteria</taxon>
        <taxon>Rhodobacterales</taxon>
        <taxon>Paracoccaceae</taxon>
        <taxon>Sedimentitalea</taxon>
    </lineage>
</organism>
<dbReference type="GO" id="GO:0005829">
    <property type="term" value="C:cytosol"/>
    <property type="evidence" value="ECO:0007669"/>
    <property type="project" value="TreeGrafter"/>
</dbReference>
<comment type="caution">
    <text evidence="5">The sequence shown here is derived from an EMBL/GenBank/DDBJ whole genome shotgun (WGS) entry which is preliminary data.</text>
</comment>
<dbReference type="AlphaFoldDB" id="A0A8J7ITW9"/>
<dbReference type="Proteomes" id="UP000619079">
    <property type="component" value="Unassembled WGS sequence"/>
</dbReference>
<dbReference type="InterPro" id="IPR009057">
    <property type="entry name" value="Homeodomain-like_sf"/>
</dbReference>
<keyword evidence="3" id="KW-0804">Transcription</keyword>
<gene>
    <name evidence="5" type="ORF">JF290_07180</name>
</gene>
<dbReference type="PROSITE" id="PS01124">
    <property type="entry name" value="HTH_ARAC_FAMILY_2"/>
    <property type="match status" value="1"/>
</dbReference>
<dbReference type="InterPro" id="IPR032687">
    <property type="entry name" value="AraC-type_N"/>
</dbReference>
<evidence type="ECO:0000313" key="5">
    <source>
        <dbReference type="EMBL" id="MBJ6371307.1"/>
    </source>
</evidence>
<evidence type="ECO:0000256" key="2">
    <source>
        <dbReference type="ARBA" id="ARBA00023125"/>
    </source>
</evidence>
<dbReference type="Pfam" id="PF12833">
    <property type="entry name" value="HTH_18"/>
    <property type="match status" value="1"/>
</dbReference>
<feature type="domain" description="HTH araC/xylS-type" evidence="4">
    <location>
        <begin position="247"/>
        <end position="345"/>
    </location>
</feature>
<dbReference type="SMART" id="SM00342">
    <property type="entry name" value="HTH_ARAC"/>
    <property type="match status" value="1"/>
</dbReference>
<dbReference type="GO" id="GO:0000976">
    <property type="term" value="F:transcription cis-regulatory region binding"/>
    <property type="evidence" value="ECO:0007669"/>
    <property type="project" value="TreeGrafter"/>
</dbReference>
<sequence>MPRTGRGHLMPARSPRHGAVYVQSLAEDLLAQGFSEAEVFRDFPFGPEILGERNPVAEFSDIAAFFEHAAELTDDDTLGFRRGEVREMRRIGLLCYVGISSPTVMDFIKNIARYRRVFTDALEIDVQHLEDRGELRWSFAVPSTVGRRQYVEFGASGIVAAIRQATQTRIEPLNARFRHARNTDVAMVESFLGCPVQFGTEVNAFQFAAGDLSLPLSTSDDHLFDMLQGYAEDALQRSAPATSSLVVRVEREIADRLASGEAVQDIVSRAMGMSARTLSRRLAEEDTTFFSILDNLRHSLAITYLSNPDLRLREIAFLLGYSSLAAFHDAFRRWTGTSPGKFRDRET</sequence>
<dbReference type="EMBL" id="JAELVR010000004">
    <property type="protein sequence ID" value="MBJ6371307.1"/>
    <property type="molecule type" value="Genomic_DNA"/>
</dbReference>
<dbReference type="GO" id="GO:0003700">
    <property type="term" value="F:DNA-binding transcription factor activity"/>
    <property type="evidence" value="ECO:0007669"/>
    <property type="project" value="InterPro"/>
</dbReference>
<evidence type="ECO:0000259" key="4">
    <source>
        <dbReference type="PROSITE" id="PS01124"/>
    </source>
</evidence>
<dbReference type="PANTHER" id="PTHR47894:SF1">
    <property type="entry name" value="HTH-TYPE TRANSCRIPTIONAL REGULATOR VQSM"/>
    <property type="match status" value="1"/>
</dbReference>